<accession>A0A200QB80</accession>
<gene>
    <name evidence="2" type="ORF">BVC80_8135g1</name>
</gene>
<feature type="transmembrane region" description="Helical" evidence="1">
    <location>
        <begin position="15"/>
        <end position="37"/>
    </location>
</feature>
<keyword evidence="1" id="KW-0472">Membrane</keyword>
<dbReference type="AlphaFoldDB" id="A0A200QB80"/>
<organism evidence="2 3">
    <name type="scientific">Macleaya cordata</name>
    <name type="common">Five-seeded plume-poppy</name>
    <name type="synonym">Bocconia cordata</name>
    <dbReference type="NCBI Taxonomy" id="56857"/>
    <lineage>
        <taxon>Eukaryota</taxon>
        <taxon>Viridiplantae</taxon>
        <taxon>Streptophyta</taxon>
        <taxon>Embryophyta</taxon>
        <taxon>Tracheophyta</taxon>
        <taxon>Spermatophyta</taxon>
        <taxon>Magnoliopsida</taxon>
        <taxon>Ranunculales</taxon>
        <taxon>Papaveraceae</taxon>
        <taxon>Papaveroideae</taxon>
        <taxon>Macleaya</taxon>
    </lineage>
</organism>
<protein>
    <recommendedName>
        <fullName evidence="4">Transmembrane protein</fullName>
    </recommendedName>
</protein>
<evidence type="ECO:0000313" key="3">
    <source>
        <dbReference type="Proteomes" id="UP000195402"/>
    </source>
</evidence>
<proteinExistence type="predicted"/>
<dbReference type="GO" id="GO:0005794">
    <property type="term" value="C:Golgi apparatus"/>
    <property type="evidence" value="ECO:0007669"/>
    <property type="project" value="TreeGrafter"/>
</dbReference>
<sequence>MPLRRLLEVEQPGPLRYIIGAAIMMVGVVLPVGYMMFRNKRVPSSSSYSKQT</sequence>
<keyword evidence="3" id="KW-1185">Reference proteome</keyword>
<dbReference type="PANTHER" id="PTHR37749">
    <property type="entry name" value="TRANSMEMBRANE PROTEIN"/>
    <property type="match status" value="1"/>
</dbReference>
<comment type="caution">
    <text evidence="2">The sequence shown here is derived from an EMBL/GenBank/DDBJ whole genome shotgun (WGS) entry which is preliminary data.</text>
</comment>
<evidence type="ECO:0000256" key="1">
    <source>
        <dbReference type="SAM" id="Phobius"/>
    </source>
</evidence>
<dbReference type="InParanoid" id="A0A200QB80"/>
<dbReference type="OrthoDB" id="1898904at2759"/>
<keyword evidence="1" id="KW-0812">Transmembrane</keyword>
<evidence type="ECO:0008006" key="4">
    <source>
        <dbReference type="Google" id="ProtNLM"/>
    </source>
</evidence>
<dbReference type="PANTHER" id="PTHR37749:SF1">
    <property type="entry name" value="TRANSMEMBRANE PROTEIN"/>
    <property type="match status" value="1"/>
</dbReference>
<reference evidence="2 3" key="1">
    <citation type="journal article" date="2017" name="Mol. Plant">
        <title>The Genome of Medicinal Plant Macleaya cordata Provides New Insights into Benzylisoquinoline Alkaloids Metabolism.</title>
        <authorList>
            <person name="Liu X."/>
            <person name="Liu Y."/>
            <person name="Huang P."/>
            <person name="Ma Y."/>
            <person name="Qing Z."/>
            <person name="Tang Q."/>
            <person name="Cao H."/>
            <person name="Cheng P."/>
            <person name="Zheng Y."/>
            <person name="Yuan Z."/>
            <person name="Zhou Y."/>
            <person name="Liu J."/>
            <person name="Tang Z."/>
            <person name="Zhuo Y."/>
            <person name="Zhang Y."/>
            <person name="Yu L."/>
            <person name="Huang J."/>
            <person name="Yang P."/>
            <person name="Peng Q."/>
            <person name="Zhang J."/>
            <person name="Jiang W."/>
            <person name="Zhang Z."/>
            <person name="Lin K."/>
            <person name="Ro D.K."/>
            <person name="Chen X."/>
            <person name="Xiong X."/>
            <person name="Shang Y."/>
            <person name="Huang S."/>
            <person name="Zeng J."/>
        </authorList>
    </citation>
    <scope>NUCLEOTIDE SEQUENCE [LARGE SCALE GENOMIC DNA]</scope>
    <source>
        <strain evidence="3">cv. BLH2017</strain>
        <tissue evidence="2">Root</tissue>
    </source>
</reference>
<dbReference type="Proteomes" id="UP000195402">
    <property type="component" value="Unassembled WGS sequence"/>
</dbReference>
<keyword evidence="1" id="KW-1133">Transmembrane helix</keyword>
<evidence type="ECO:0000313" key="2">
    <source>
        <dbReference type="EMBL" id="OVA07637.1"/>
    </source>
</evidence>
<name>A0A200QB80_MACCD</name>
<dbReference type="OMA" id="RFPAFNT"/>
<dbReference type="EMBL" id="MVGT01002452">
    <property type="protein sequence ID" value="OVA07637.1"/>
    <property type="molecule type" value="Genomic_DNA"/>
</dbReference>